<keyword evidence="5 6" id="KW-0472">Membrane</keyword>
<evidence type="ECO:0000313" key="10">
    <source>
        <dbReference type="Proteomes" id="UP000503336"/>
    </source>
</evidence>
<evidence type="ECO:0000313" key="9">
    <source>
        <dbReference type="EMBL" id="QIE56074.1"/>
    </source>
</evidence>
<feature type="transmembrane region" description="Helical" evidence="6">
    <location>
        <begin position="15"/>
        <end position="33"/>
    </location>
</feature>
<feature type="domain" description="DUF4131" evidence="8">
    <location>
        <begin position="37"/>
        <end position="194"/>
    </location>
</feature>
<feature type="domain" description="ComEC/Rec2-related protein" evidence="7">
    <location>
        <begin position="240"/>
        <end position="519"/>
    </location>
</feature>
<evidence type="ECO:0000256" key="2">
    <source>
        <dbReference type="ARBA" id="ARBA00022475"/>
    </source>
</evidence>
<name>A0A7L5C1P7_9RHOB</name>
<protein>
    <submittedName>
        <fullName evidence="9">ComEC family competence protein</fullName>
    </submittedName>
</protein>
<dbReference type="EMBL" id="CP049056">
    <property type="protein sequence ID" value="QIE56074.1"/>
    <property type="molecule type" value="Genomic_DNA"/>
</dbReference>
<evidence type="ECO:0000256" key="1">
    <source>
        <dbReference type="ARBA" id="ARBA00004651"/>
    </source>
</evidence>
<organism evidence="9 10">
    <name type="scientific">Pikeienuella piscinae</name>
    <dbReference type="NCBI Taxonomy" id="2748098"/>
    <lineage>
        <taxon>Bacteria</taxon>
        <taxon>Pseudomonadati</taxon>
        <taxon>Pseudomonadota</taxon>
        <taxon>Alphaproteobacteria</taxon>
        <taxon>Rhodobacterales</taxon>
        <taxon>Paracoccaceae</taxon>
        <taxon>Pikeienuella</taxon>
    </lineage>
</organism>
<comment type="subcellular location">
    <subcellularLocation>
        <location evidence="1">Cell membrane</location>
        <topology evidence="1">Multi-pass membrane protein</topology>
    </subcellularLocation>
</comment>
<dbReference type="InterPro" id="IPR025405">
    <property type="entry name" value="DUF4131"/>
</dbReference>
<dbReference type="PANTHER" id="PTHR30619:SF1">
    <property type="entry name" value="RECOMBINATION PROTEIN 2"/>
    <property type="match status" value="1"/>
</dbReference>
<feature type="transmembrane region" description="Helical" evidence="6">
    <location>
        <begin position="364"/>
        <end position="385"/>
    </location>
</feature>
<dbReference type="GO" id="GO:0005886">
    <property type="term" value="C:plasma membrane"/>
    <property type="evidence" value="ECO:0007669"/>
    <property type="project" value="UniProtKB-SubCell"/>
</dbReference>
<feature type="transmembrane region" description="Helical" evidence="6">
    <location>
        <begin position="405"/>
        <end position="426"/>
    </location>
</feature>
<feature type="transmembrane region" description="Helical" evidence="6">
    <location>
        <begin position="301"/>
        <end position="321"/>
    </location>
</feature>
<keyword evidence="2" id="KW-1003">Cell membrane</keyword>
<evidence type="ECO:0000256" key="4">
    <source>
        <dbReference type="ARBA" id="ARBA00022989"/>
    </source>
</evidence>
<evidence type="ECO:0000256" key="3">
    <source>
        <dbReference type="ARBA" id="ARBA00022692"/>
    </source>
</evidence>
<proteinExistence type="predicted"/>
<evidence type="ECO:0000259" key="7">
    <source>
        <dbReference type="Pfam" id="PF03772"/>
    </source>
</evidence>
<dbReference type="PANTHER" id="PTHR30619">
    <property type="entry name" value="DNA INTERNALIZATION/COMPETENCE PROTEIN COMEC/REC2"/>
    <property type="match status" value="1"/>
</dbReference>
<feature type="transmembrane region" description="Helical" evidence="6">
    <location>
        <begin position="327"/>
        <end position="357"/>
    </location>
</feature>
<evidence type="ECO:0000256" key="6">
    <source>
        <dbReference type="SAM" id="Phobius"/>
    </source>
</evidence>
<sequence length="706" mass="73517">MERLRTLWLEERQAAPLWAPVLIGLGVQIYFWLPAEPPGWTYSLVFAAPVLVWAIFWRRLSRYPLLGGALILLAVGLCLAGARARIVAAPVLPASIDATVEGTVREITRTATGRPRLVLDRLVIFGVGANATPERAQVSLLSERHLDGLRPGARVSIFARLGPPGGPVEPGGFDYRRNAWFKSLGAIGFARGAPAVIGDAGAPGLTRRLSIGLARFRAEISAGLRARLPGETGAFAAAVTVGDRAAVSREATEALRASNLAHLLAISGLHMGLVTALVFGAARLILAAIPHTARRWRTKRLAAIIALAAATGYLLISGASVATQRAYIMAVVALVAVIVNRPAITLRALGVAAILILVFRPESLVHVGFQMSFAATAAIIAGLDFARERGWTARLGEGGVGRRLAGYLLALTATSLLAGLATAPFAAFHFNRVANYGLIANLAAVPAMGFWVAPAALVAAALTPFGLEGWALQVMGRGIDAIMIAARFVAGLDGATRGVAAAPPVVLTLIALGGLGMCLGRWAFRWAGVALTVAGFLIWLGVDARPEALIAQDGRLMGVMGPDGRALDHAKAQSYAARNWLERDGDDANQEEAAARGGFAPGYEGSVATLSNGWKIANVLGRRPDPSGIEALCAPRVLILAPGASAAPSGPCRTLFGAGLSRLGALAIDADGDAVRIRTAAEEAGRRPWTLAAGGDESQTTGLATE</sequence>
<dbReference type="NCBIfam" id="TIGR00360">
    <property type="entry name" value="ComEC_N-term"/>
    <property type="match status" value="1"/>
</dbReference>
<dbReference type="Proteomes" id="UP000503336">
    <property type="component" value="Chromosome"/>
</dbReference>
<feature type="transmembrane region" description="Helical" evidence="6">
    <location>
        <begin position="39"/>
        <end position="56"/>
    </location>
</feature>
<dbReference type="Pfam" id="PF13567">
    <property type="entry name" value="DUF4131"/>
    <property type="match status" value="1"/>
</dbReference>
<dbReference type="InterPro" id="IPR004477">
    <property type="entry name" value="ComEC_N"/>
</dbReference>
<gene>
    <name evidence="9" type="ORF">G5B40_11780</name>
</gene>
<evidence type="ECO:0000256" key="5">
    <source>
        <dbReference type="ARBA" id="ARBA00023136"/>
    </source>
</evidence>
<feature type="transmembrane region" description="Helical" evidence="6">
    <location>
        <begin position="499"/>
        <end position="517"/>
    </location>
</feature>
<keyword evidence="3 6" id="KW-0812">Transmembrane</keyword>
<feature type="transmembrane region" description="Helical" evidence="6">
    <location>
        <begin position="523"/>
        <end position="542"/>
    </location>
</feature>
<feature type="transmembrane region" description="Helical" evidence="6">
    <location>
        <begin position="438"/>
        <end position="462"/>
    </location>
</feature>
<accession>A0A7L5C1P7</accession>
<evidence type="ECO:0000259" key="8">
    <source>
        <dbReference type="Pfam" id="PF13567"/>
    </source>
</evidence>
<dbReference type="RefSeq" id="WP_165098821.1">
    <property type="nucleotide sequence ID" value="NZ_CP049056.1"/>
</dbReference>
<reference evidence="9 10" key="1">
    <citation type="submission" date="2020-02" db="EMBL/GenBank/DDBJ databases">
        <title>complete genome sequence of Rhodobacteraceae bacterium.</title>
        <authorList>
            <person name="Park J."/>
            <person name="Kim Y.-S."/>
            <person name="Kim K.-H."/>
        </authorList>
    </citation>
    <scope>NUCLEOTIDE SEQUENCE [LARGE SCALE GENOMIC DNA]</scope>
    <source>
        <strain evidence="9 10">RR4-56</strain>
    </source>
</reference>
<dbReference type="Pfam" id="PF03772">
    <property type="entry name" value="Competence"/>
    <property type="match status" value="1"/>
</dbReference>
<keyword evidence="4 6" id="KW-1133">Transmembrane helix</keyword>
<dbReference type="InterPro" id="IPR052159">
    <property type="entry name" value="Competence_DNA_uptake"/>
</dbReference>
<feature type="transmembrane region" description="Helical" evidence="6">
    <location>
        <begin position="263"/>
        <end position="289"/>
    </location>
</feature>
<dbReference type="AlphaFoldDB" id="A0A7L5C1P7"/>
<keyword evidence="10" id="KW-1185">Reference proteome</keyword>
<feature type="transmembrane region" description="Helical" evidence="6">
    <location>
        <begin position="63"/>
        <end position="82"/>
    </location>
</feature>
<dbReference type="KEGG" id="hdh:G5B40_11780"/>